<proteinExistence type="predicted"/>
<protein>
    <submittedName>
        <fullName evidence="1">Uncharacterized protein</fullName>
    </submittedName>
</protein>
<organism evidence="1 2">
    <name type="scientific">Setaria italica</name>
    <name type="common">Foxtail millet</name>
    <name type="synonym">Panicum italicum</name>
    <dbReference type="NCBI Taxonomy" id="4555"/>
    <lineage>
        <taxon>Eukaryota</taxon>
        <taxon>Viridiplantae</taxon>
        <taxon>Streptophyta</taxon>
        <taxon>Embryophyta</taxon>
        <taxon>Tracheophyta</taxon>
        <taxon>Spermatophyta</taxon>
        <taxon>Magnoliopsida</taxon>
        <taxon>Liliopsida</taxon>
        <taxon>Poales</taxon>
        <taxon>Poaceae</taxon>
        <taxon>PACMAD clade</taxon>
        <taxon>Panicoideae</taxon>
        <taxon>Panicodae</taxon>
        <taxon>Paniceae</taxon>
        <taxon>Cenchrinae</taxon>
        <taxon>Setaria</taxon>
    </lineage>
</organism>
<evidence type="ECO:0000313" key="2">
    <source>
        <dbReference type="Proteomes" id="UP000004995"/>
    </source>
</evidence>
<dbReference type="Gramene" id="KQK94984">
    <property type="protein sequence ID" value="KQK94984"/>
    <property type="gene ID" value="SETIT_027085mg"/>
</dbReference>
<reference evidence="2" key="1">
    <citation type="journal article" date="2012" name="Nat. Biotechnol.">
        <title>Reference genome sequence of the model plant Setaria.</title>
        <authorList>
            <person name="Bennetzen J.L."/>
            <person name="Schmutz J."/>
            <person name="Wang H."/>
            <person name="Percifield R."/>
            <person name="Hawkins J."/>
            <person name="Pontaroli A.C."/>
            <person name="Estep M."/>
            <person name="Feng L."/>
            <person name="Vaughn J.N."/>
            <person name="Grimwood J."/>
            <person name="Jenkins J."/>
            <person name="Barry K."/>
            <person name="Lindquist E."/>
            <person name="Hellsten U."/>
            <person name="Deshpande S."/>
            <person name="Wang X."/>
            <person name="Wu X."/>
            <person name="Mitros T."/>
            <person name="Triplett J."/>
            <person name="Yang X."/>
            <person name="Ye C.Y."/>
            <person name="Mauro-Herrera M."/>
            <person name="Wang L."/>
            <person name="Li P."/>
            <person name="Sharma M."/>
            <person name="Sharma R."/>
            <person name="Ronald P.C."/>
            <person name="Panaud O."/>
            <person name="Kellogg E.A."/>
            <person name="Brutnell T.P."/>
            <person name="Doust A.N."/>
            <person name="Tuskan G.A."/>
            <person name="Rokhsar D."/>
            <person name="Devos K.M."/>
        </authorList>
    </citation>
    <scope>NUCLEOTIDE SEQUENCE [LARGE SCALE GENOMIC DNA]</scope>
    <source>
        <strain evidence="2">cv. Yugu1</strain>
    </source>
</reference>
<sequence>MATTNLRQRFVLQRQEVPPTSTELRFQLLHLIVSEHSRTLSEKNTKCNSKSYTSYLQRSLCTAYSRNVVCQKRIQVVHLYVQHILEMYIVGKKGYS</sequence>
<dbReference type="EnsemblPlants" id="KQK94984">
    <property type="protein sequence ID" value="KQK94984"/>
    <property type="gene ID" value="SETIT_027085mg"/>
</dbReference>
<evidence type="ECO:0000313" key="1">
    <source>
        <dbReference type="EnsemblPlants" id="KQK94984"/>
    </source>
</evidence>
<name>K3ZKH9_SETIT</name>
<reference evidence="1" key="2">
    <citation type="submission" date="2018-08" db="UniProtKB">
        <authorList>
            <consortium name="EnsemblPlants"/>
        </authorList>
    </citation>
    <scope>IDENTIFICATION</scope>
    <source>
        <strain evidence="1">Yugu1</strain>
    </source>
</reference>
<dbReference type="HOGENOM" id="CLU_2363669_0_0_1"/>
<keyword evidence="2" id="KW-1185">Reference proteome</keyword>
<dbReference type="InParanoid" id="K3ZKH9"/>
<dbReference type="AlphaFoldDB" id="K3ZKH9"/>
<accession>K3ZKH9</accession>
<dbReference type="Proteomes" id="UP000004995">
    <property type="component" value="Unassembled WGS sequence"/>
</dbReference>
<dbReference type="EMBL" id="AGNK02005048">
    <property type="status" value="NOT_ANNOTATED_CDS"/>
    <property type="molecule type" value="Genomic_DNA"/>
</dbReference>